<sequence>MAQDRVEAVERALTILDVFDAPQERFTLADLASATGFYKSTLLRLLGSLERYDYVQRGSDGRYQLGHSPVRLARRHPPGRQLAAWIQPALDALAEHSGETAALLEVAAGRAECLLVAMPGVALRHELRPGEHWLLGDPRSPALDFAGGIMVCQALDTVLESRALWLSLSGPAGRLQPPEAAARLNAAVGDLTRSPASRQVAAPEAR</sequence>
<dbReference type="InterPro" id="IPR036388">
    <property type="entry name" value="WH-like_DNA-bd_sf"/>
</dbReference>
<dbReference type="SMART" id="SM00346">
    <property type="entry name" value="HTH_ICLR"/>
    <property type="match status" value="1"/>
</dbReference>
<protein>
    <recommendedName>
        <fullName evidence="1">HTH iclR-type domain-containing protein</fullName>
    </recommendedName>
</protein>
<dbReference type="PROSITE" id="PS51077">
    <property type="entry name" value="HTH_ICLR"/>
    <property type="match status" value="1"/>
</dbReference>
<dbReference type="Pfam" id="PF09339">
    <property type="entry name" value="HTH_IclR"/>
    <property type="match status" value="1"/>
</dbReference>
<organism evidence="2 3">
    <name type="scientific">Modicisalibacter zincidurans</name>
    <dbReference type="NCBI Taxonomy" id="1178777"/>
    <lineage>
        <taxon>Bacteria</taxon>
        <taxon>Pseudomonadati</taxon>
        <taxon>Pseudomonadota</taxon>
        <taxon>Gammaproteobacteria</taxon>
        <taxon>Oceanospirillales</taxon>
        <taxon>Halomonadaceae</taxon>
        <taxon>Modicisalibacter</taxon>
    </lineage>
</organism>
<feature type="domain" description="HTH iclR-type" evidence="1">
    <location>
        <begin position="6"/>
        <end position="67"/>
    </location>
</feature>
<keyword evidence="3" id="KW-1185">Reference proteome</keyword>
<accession>A0ABP9RBE3</accession>
<dbReference type="InterPro" id="IPR005471">
    <property type="entry name" value="Tscrpt_reg_IclR_N"/>
</dbReference>
<dbReference type="Gene3D" id="1.10.10.10">
    <property type="entry name" value="Winged helix-like DNA-binding domain superfamily/Winged helix DNA-binding domain"/>
    <property type="match status" value="1"/>
</dbReference>
<dbReference type="InterPro" id="IPR036390">
    <property type="entry name" value="WH_DNA-bd_sf"/>
</dbReference>
<dbReference type="SUPFAM" id="SSF46785">
    <property type="entry name" value="Winged helix' DNA-binding domain"/>
    <property type="match status" value="1"/>
</dbReference>
<evidence type="ECO:0000313" key="3">
    <source>
        <dbReference type="Proteomes" id="UP001500074"/>
    </source>
</evidence>
<dbReference type="RefSeq" id="WP_031382989.1">
    <property type="nucleotide sequence ID" value="NZ_BAABKI010000013.1"/>
</dbReference>
<comment type="caution">
    <text evidence="2">The sequence shown here is derived from an EMBL/GenBank/DDBJ whole genome shotgun (WGS) entry which is preliminary data.</text>
</comment>
<dbReference type="EMBL" id="BAABKI010000013">
    <property type="protein sequence ID" value="GAA5173538.1"/>
    <property type="molecule type" value="Genomic_DNA"/>
</dbReference>
<evidence type="ECO:0000259" key="1">
    <source>
        <dbReference type="PROSITE" id="PS51077"/>
    </source>
</evidence>
<dbReference type="InterPro" id="IPR050707">
    <property type="entry name" value="HTH_MetabolicPath_Reg"/>
</dbReference>
<evidence type="ECO:0000313" key="2">
    <source>
        <dbReference type="EMBL" id="GAA5173538.1"/>
    </source>
</evidence>
<dbReference type="Proteomes" id="UP001500074">
    <property type="component" value="Unassembled WGS sequence"/>
</dbReference>
<dbReference type="PANTHER" id="PTHR30136:SF35">
    <property type="entry name" value="HTH-TYPE TRANSCRIPTIONAL REGULATOR RV1719"/>
    <property type="match status" value="1"/>
</dbReference>
<proteinExistence type="predicted"/>
<reference evidence="3" key="1">
    <citation type="journal article" date="2019" name="Int. J. Syst. Evol. Microbiol.">
        <title>The Global Catalogue of Microorganisms (GCM) 10K type strain sequencing project: providing services to taxonomists for standard genome sequencing and annotation.</title>
        <authorList>
            <consortium name="The Broad Institute Genomics Platform"/>
            <consortium name="The Broad Institute Genome Sequencing Center for Infectious Disease"/>
            <person name="Wu L."/>
            <person name="Ma J."/>
        </authorList>
    </citation>
    <scope>NUCLEOTIDE SEQUENCE [LARGE SCALE GENOMIC DNA]</scope>
    <source>
        <strain evidence="3">JCM 18472</strain>
    </source>
</reference>
<dbReference type="PANTHER" id="PTHR30136">
    <property type="entry name" value="HELIX-TURN-HELIX TRANSCRIPTIONAL REGULATOR, ICLR FAMILY"/>
    <property type="match status" value="1"/>
</dbReference>
<gene>
    <name evidence="2" type="ORF">GCM10023342_12380</name>
</gene>
<name>A0ABP9RBE3_9GAMM</name>